<reference evidence="1" key="2">
    <citation type="submission" date="2020-09" db="EMBL/GenBank/DDBJ databases">
        <authorList>
            <person name="Sun Q."/>
            <person name="Zhou Y."/>
        </authorList>
    </citation>
    <scope>NUCLEOTIDE SEQUENCE</scope>
    <source>
        <strain evidence="1">CGMCC 1.15725</strain>
    </source>
</reference>
<name>A0A8J2Z280_9PROT</name>
<organism evidence="1 2">
    <name type="scientific">Aliidongia dinghuensis</name>
    <dbReference type="NCBI Taxonomy" id="1867774"/>
    <lineage>
        <taxon>Bacteria</taxon>
        <taxon>Pseudomonadati</taxon>
        <taxon>Pseudomonadota</taxon>
        <taxon>Alphaproteobacteria</taxon>
        <taxon>Rhodospirillales</taxon>
        <taxon>Dongiaceae</taxon>
        <taxon>Aliidongia</taxon>
    </lineage>
</organism>
<dbReference type="AlphaFoldDB" id="A0A8J2Z280"/>
<dbReference type="EMBL" id="BMJQ01000034">
    <property type="protein sequence ID" value="GGF50510.1"/>
    <property type="molecule type" value="Genomic_DNA"/>
</dbReference>
<proteinExistence type="predicted"/>
<keyword evidence="2" id="KW-1185">Reference proteome</keyword>
<protein>
    <submittedName>
        <fullName evidence="1">Uncharacterized protein</fullName>
    </submittedName>
</protein>
<evidence type="ECO:0000313" key="1">
    <source>
        <dbReference type="EMBL" id="GGF50510.1"/>
    </source>
</evidence>
<reference evidence="1" key="1">
    <citation type="journal article" date="2014" name="Int. J. Syst. Evol. Microbiol.">
        <title>Complete genome sequence of Corynebacterium casei LMG S-19264T (=DSM 44701T), isolated from a smear-ripened cheese.</title>
        <authorList>
            <consortium name="US DOE Joint Genome Institute (JGI-PGF)"/>
            <person name="Walter F."/>
            <person name="Albersmeier A."/>
            <person name="Kalinowski J."/>
            <person name="Ruckert C."/>
        </authorList>
    </citation>
    <scope>NUCLEOTIDE SEQUENCE</scope>
    <source>
        <strain evidence="1">CGMCC 1.15725</strain>
    </source>
</reference>
<evidence type="ECO:0000313" key="2">
    <source>
        <dbReference type="Proteomes" id="UP000646365"/>
    </source>
</evidence>
<gene>
    <name evidence="1" type="ORF">GCM10011611_66220</name>
</gene>
<dbReference type="Proteomes" id="UP000646365">
    <property type="component" value="Unassembled WGS sequence"/>
</dbReference>
<comment type="caution">
    <text evidence="1">The sequence shown here is derived from an EMBL/GenBank/DDBJ whole genome shotgun (WGS) entry which is preliminary data.</text>
</comment>
<accession>A0A8J2Z280</accession>
<sequence length="187" mass="21058">MLYEIFKNTEDHALHDAAGDLLEISIRAVKTKHHAMSPEGLARIVEGFRPLADYCRSLVPPEGNAQTHFFELSILDSGPGFAVTWLSKPLEHITLDQEEDAVRACFGRGSSKTDSHFGEGLPHVIRLLRRQRGFLRLRTGRLSLYADFSTPTETENEVWLQRYDPPDQHALAPVSGSLLTVLLPMRR</sequence>